<gene>
    <name evidence="1" type="ORF">DGAL_LOCUS16302</name>
</gene>
<reference evidence="1" key="1">
    <citation type="submission" date="2021-11" db="EMBL/GenBank/DDBJ databases">
        <authorList>
            <person name="Schell T."/>
        </authorList>
    </citation>
    <scope>NUCLEOTIDE SEQUENCE</scope>
    <source>
        <strain evidence="1">M5</strain>
    </source>
</reference>
<evidence type="ECO:0000313" key="2">
    <source>
        <dbReference type="Proteomes" id="UP000789390"/>
    </source>
</evidence>
<sequence length="139" mass="15522">MLADQPKKRITSSDVVNQLEQIRIPVHQMKLFAQLKAKTNQSEKEIKILIDEGFDLNCEVVKIFTGPLDDILRKEKLVGSGQLQNLTSNSFTKTDIHSTPPNPISTSLDIAWAFPSLPLDIGSTPKLCTNNIKFKCESN</sequence>
<keyword evidence="2" id="KW-1185">Reference proteome</keyword>
<dbReference type="AlphaFoldDB" id="A0A8J2SB87"/>
<proteinExistence type="predicted"/>
<organism evidence="1 2">
    <name type="scientific">Daphnia galeata</name>
    <dbReference type="NCBI Taxonomy" id="27404"/>
    <lineage>
        <taxon>Eukaryota</taxon>
        <taxon>Metazoa</taxon>
        <taxon>Ecdysozoa</taxon>
        <taxon>Arthropoda</taxon>
        <taxon>Crustacea</taxon>
        <taxon>Branchiopoda</taxon>
        <taxon>Diplostraca</taxon>
        <taxon>Cladocera</taxon>
        <taxon>Anomopoda</taxon>
        <taxon>Daphniidae</taxon>
        <taxon>Daphnia</taxon>
    </lineage>
</organism>
<accession>A0A8J2SB87</accession>
<comment type="caution">
    <text evidence="1">The sequence shown here is derived from an EMBL/GenBank/DDBJ whole genome shotgun (WGS) entry which is preliminary data.</text>
</comment>
<protein>
    <submittedName>
        <fullName evidence="1">Uncharacterized protein</fullName>
    </submittedName>
</protein>
<dbReference type="EMBL" id="CAKKLH010000327">
    <property type="protein sequence ID" value="CAH0112569.1"/>
    <property type="molecule type" value="Genomic_DNA"/>
</dbReference>
<name>A0A8J2SB87_9CRUS</name>
<evidence type="ECO:0000313" key="1">
    <source>
        <dbReference type="EMBL" id="CAH0112569.1"/>
    </source>
</evidence>
<dbReference type="Proteomes" id="UP000789390">
    <property type="component" value="Unassembled WGS sequence"/>
</dbReference>